<sequence>MTVFGHVALFGLASALATRRSLGRYVVQVSGTASRLDTEVLRQVFEARPAVRGLCLQFIEAMLAQALQAMACNTVHSVEARCCRWLLTLHDRIGQDALPLTHDHLSQMLGVQRSTVSLVTGALQTSGLIEQGRGVITITDRPGLEQAVCGCYGIMRQRTEQILRSPQPP</sequence>
<dbReference type="InterPro" id="IPR036390">
    <property type="entry name" value="WH_DNA-bd_sf"/>
</dbReference>
<dbReference type="PANTHER" id="PTHR24567:SF74">
    <property type="entry name" value="HTH-TYPE TRANSCRIPTIONAL REGULATOR ARCR"/>
    <property type="match status" value="1"/>
</dbReference>
<dbReference type="RefSeq" id="WP_246408417.1">
    <property type="nucleotide sequence ID" value="NZ_JACHWB010000009.1"/>
</dbReference>
<dbReference type="InterPro" id="IPR014710">
    <property type="entry name" value="RmlC-like_jellyroll"/>
</dbReference>
<accession>A0A7W4VQA1</accession>
<dbReference type="SUPFAM" id="SSF46785">
    <property type="entry name" value="Winged helix' DNA-binding domain"/>
    <property type="match status" value="1"/>
</dbReference>
<dbReference type="SMART" id="SM00419">
    <property type="entry name" value="HTH_CRP"/>
    <property type="match status" value="1"/>
</dbReference>
<evidence type="ECO:0000259" key="1">
    <source>
        <dbReference type="PROSITE" id="PS51063"/>
    </source>
</evidence>
<organism evidence="2 3">
    <name type="scientific">Microvirga lupini</name>
    <dbReference type="NCBI Taxonomy" id="420324"/>
    <lineage>
        <taxon>Bacteria</taxon>
        <taxon>Pseudomonadati</taxon>
        <taxon>Pseudomonadota</taxon>
        <taxon>Alphaproteobacteria</taxon>
        <taxon>Hyphomicrobiales</taxon>
        <taxon>Methylobacteriaceae</taxon>
        <taxon>Microvirga</taxon>
    </lineage>
</organism>
<evidence type="ECO:0000313" key="2">
    <source>
        <dbReference type="EMBL" id="MBB3021354.1"/>
    </source>
</evidence>
<dbReference type="Proteomes" id="UP000532010">
    <property type="component" value="Unassembled WGS sequence"/>
</dbReference>
<evidence type="ECO:0000313" key="3">
    <source>
        <dbReference type="Proteomes" id="UP000532010"/>
    </source>
</evidence>
<dbReference type="Gene3D" id="2.60.120.10">
    <property type="entry name" value="Jelly Rolls"/>
    <property type="match status" value="1"/>
</dbReference>
<protein>
    <submittedName>
        <fullName evidence="2">CRP-like cAMP-binding protein</fullName>
    </submittedName>
</protein>
<gene>
    <name evidence="2" type="ORF">FHR70_004450</name>
</gene>
<dbReference type="PANTHER" id="PTHR24567">
    <property type="entry name" value="CRP FAMILY TRANSCRIPTIONAL REGULATORY PROTEIN"/>
    <property type="match status" value="1"/>
</dbReference>
<keyword evidence="3" id="KW-1185">Reference proteome</keyword>
<dbReference type="PROSITE" id="PS51063">
    <property type="entry name" value="HTH_CRP_2"/>
    <property type="match status" value="1"/>
</dbReference>
<comment type="caution">
    <text evidence="2">The sequence shown here is derived from an EMBL/GenBank/DDBJ whole genome shotgun (WGS) entry which is preliminary data.</text>
</comment>
<proteinExistence type="predicted"/>
<dbReference type="GO" id="GO:0005829">
    <property type="term" value="C:cytosol"/>
    <property type="evidence" value="ECO:0007669"/>
    <property type="project" value="TreeGrafter"/>
</dbReference>
<dbReference type="InterPro" id="IPR050397">
    <property type="entry name" value="Env_Response_Regulators"/>
</dbReference>
<dbReference type="GO" id="GO:0003677">
    <property type="term" value="F:DNA binding"/>
    <property type="evidence" value="ECO:0007669"/>
    <property type="project" value="InterPro"/>
</dbReference>
<dbReference type="Pfam" id="PF13545">
    <property type="entry name" value="HTH_Crp_2"/>
    <property type="match status" value="1"/>
</dbReference>
<reference evidence="2 3" key="1">
    <citation type="submission" date="2020-08" db="EMBL/GenBank/DDBJ databases">
        <title>The Agave Microbiome: Exploring the role of microbial communities in plant adaptations to desert environments.</title>
        <authorList>
            <person name="Partida-Martinez L.P."/>
        </authorList>
    </citation>
    <scope>NUCLEOTIDE SEQUENCE [LARGE SCALE GENOMIC DNA]</scope>
    <source>
        <strain evidence="2 3">AT3.9</strain>
    </source>
</reference>
<dbReference type="AlphaFoldDB" id="A0A7W4VQA1"/>
<feature type="domain" description="HTH crp-type" evidence="1">
    <location>
        <begin position="76"/>
        <end position="142"/>
    </location>
</feature>
<dbReference type="EMBL" id="JACHWB010000009">
    <property type="protein sequence ID" value="MBB3021354.1"/>
    <property type="molecule type" value="Genomic_DNA"/>
</dbReference>
<name>A0A7W4VQA1_9HYPH</name>
<dbReference type="InterPro" id="IPR012318">
    <property type="entry name" value="HTH_CRP"/>
</dbReference>
<dbReference type="GO" id="GO:0003700">
    <property type="term" value="F:DNA-binding transcription factor activity"/>
    <property type="evidence" value="ECO:0007669"/>
    <property type="project" value="TreeGrafter"/>
</dbReference>